<dbReference type="Pfam" id="PF14913">
    <property type="entry name" value="DPCD"/>
    <property type="match status" value="1"/>
</dbReference>
<protein>
    <recommendedName>
        <fullName evidence="2">Protein DPCD</fullName>
    </recommendedName>
</protein>
<dbReference type="AlphaFoldDB" id="A0A422PSC9"/>
<sequence length="209" mass="23400">MTDVLAEPKTSVIVNERKRITSKFVDGSEMVEEYDVITDDLLLRKRRAKTALGNFGDWQVEVGSETRARNLERELLVEAGGSPELVRQDTPEYHVFRIRNLPYAREVFSVAVEHRQPGDAGEIVVRTSNRKYFKRLAIPELQRRQIPLDPVHLSYEVQHNTLIIRYKKHLTVLAADAAAKKERAALPARRIDAAEGADGGGGGGGCAQQ</sequence>
<comment type="similarity">
    <text evidence="1">Belongs to the DPCD family.</text>
</comment>
<evidence type="ECO:0000313" key="4">
    <source>
        <dbReference type="Proteomes" id="UP000284403"/>
    </source>
</evidence>
<name>A0A422PSC9_9TRYP</name>
<organism evidence="3 4">
    <name type="scientific">Trypanosoma conorhini</name>
    <dbReference type="NCBI Taxonomy" id="83891"/>
    <lineage>
        <taxon>Eukaryota</taxon>
        <taxon>Discoba</taxon>
        <taxon>Euglenozoa</taxon>
        <taxon>Kinetoplastea</taxon>
        <taxon>Metakinetoplastina</taxon>
        <taxon>Trypanosomatida</taxon>
        <taxon>Trypanosomatidae</taxon>
        <taxon>Trypanosoma</taxon>
    </lineage>
</organism>
<dbReference type="RefSeq" id="XP_029229268.1">
    <property type="nucleotide sequence ID" value="XM_029370590.1"/>
</dbReference>
<keyword evidence="4" id="KW-1185">Reference proteome</keyword>
<comment type="caution">
    <text evidence="3">The sequence shown here is derived from an EMBL/GenBank/DDBJ whole genome shotgun (WGS) entry which is preliminary data.</text>
</comment>
<dbReference type="PRINTS" id="PR02065">
    <property type="entry name" value="PROTEINDPCD"/>
</dbReference>
<dbReference type="Proteomes" id="UP000284403">
    <property type="component" value="Unassembled WGS sequence"/>
</dbReference>
<dbReference type="EMBL" id="MKKU01000174">
    <property type="protein sequence ID" value="RNF20655.1"/>
    <property type="molecule type" value="Genomic_DNA"/>
</dbReference>
<gene>
    <name evidence="3" type="ORF">Tco025E_03672</name>
</gene>
<dbReference type="InterPro" id="IPR026224">
    <property type="entry name" value="DPCD"/>
</dbReference>
<accession>A0A422PSC9</accession>
<evidence type="ECO:0000313" key="3">
    <source>
        <dbReference type="EMBL" id="RNF20655.1"/>
    </source>
</evidence>
<dbReference type="PANTHER" id="PTHR31921">
    <property type="entry name" value="PROTEIN DPCD"/>
    <property type="match status" value="1"/>
</dbReference>
<proteinExistence type="inferred from homology"/>
<dbReference type="GeneID" id="40317283"/>
<evidence type="ECO:0000256" key="2">
    <source>
        <dbReference type="ARBA" id="ARBA00020330"/>
    </source>
</evidence>
<reference evidence="3 4" key="1">
    <citation type="journal article" date="2018" name="BMC Genomics">
        <title>Genomic comparison of Trypanosoma conorhini and Trypanosoma rangeli to Trypanosoma cruzi strains of high and low virulence.</title>
        <authorList>
            <person name="Bradwell K.R."/>
            <person name="Koparde V.N."/>
            <person name="Matveyev A.V."/>
            <person name="Serrano M.G."/>
            <person name="Alves J.M."/>
            <person name="Parikh H."/>
            <person name="Huang B."/>
            <person name="Lee V."/>
            <person name="Espinosa-Alvarez O."/>
            <person name="Ortiz P.A."/>
            <person name="Costa-Martins A.G."/>
            <person name="Teixeira M.M."/>
            <person name="Buck G.A."/>
        </authorList>
    </citation>
    <scope>NUCLEOTIDE SEQUENCE [LARGE SCALE GENOMIC DNA]</scope>
    <source>
        <strain evidence="3 4">025E</strain>
    </source>
</reference>
<evidence type="ECO:0000256" key="1">
    <source>
        <dbReference type="ARBA" id="ARBA00010597"/>
    </source>
</evidence>
<dbReference type="PANTHER" id="PTHR31921:SF1">
    <property type="entry name" value="PROTEIN DPCD"/>
    <property type="match status" value="1"/>
</dbReference>
<dbReference type="OrthoDB" id="10256139at2759"/>